<sequence>MNASLRKIGALLQKDLVDLVKNPAMSVVCLMPIGFMLLYRIVIGDVTADAGLDARQAALAGQEIIKFTLGSALCMTIGMVGSMIEIYGIAEEKEKHTLRTLMLANVGAGEVAASKTLLALLAISVDNLACFFIAGGDVSWLGSYMALGLVGSIPVVLVSLVLGLACRDQMTAGFYSVPVLLVALVPLFGMADENLARIASLTPLGGIYDLMGMAVDGTLISSEALSPLAVTAAWIAAGCILFAALFKRVARDN</sequence>
<feature type="transmembrane region" description="Helical" evidence="1">
    <location>
        <begin position="111"/>
        <end position="134"/>
    </location>
</feature>
<feature type="transmembrane region" description="Helical" evidence="1">
    <location>
        <begin position="64"/>
        <end position="90"/>
    </location>
</feature>
<evidence type="ECO:0008006" key="4">
    <source>
        <dbReference type="Google" id="ProtNLM"/>
    </source>
</evidence>
<name>A0ABT7VAI5_9ACTN</name>
<feature type="transmembrane region" description="Helical" evidence="1">
    <location>
        <begin position="24"/>
        <end position="44"/>
    </location>
</feature>
<feature type="transmembrane region" description="Helical" evidence="1">
    <location>
        <begin position="224"/>
        <end position="246"/>
    </location>
</feature>
<feature type="transmembrane region" description="Helical" evidence="1">
    <location>
        <begin position="172"/>
        <end position="191"/>
    </location>
</feature>
<keyword evidence="1" id="KW-0812">Transmembrane</keyword>
<organism evidence="2 3">
    <name type="scientific">Enorma phocaeensis</name>
    <dbReference type="NCBI Taxonomy" id="1871019"/>
    <lineage>
        <taxon>Bacteria</taxon>
        <taxon>Bacillati</taxon>
        <taxon>Actinomycetota</taxon>
        <taxon>Coriobacteriia</taxon>
        <taxon>Coriobacteriales</taxon>
        <taxon>Coriobacteriaceae</taxon>
        <taxon>Enorma</taxon>
    </lineage>
</organism>
<feature type="transmembrane region" description="Helical" evidence="1">
    <location>
        <begin position="140"/>
        <end position="165"/>
    </location>
</feature>
<reference evidence="2 3" key="2">
    <citation type="submission" date="2023-06" db="EMBL/GenBank/DDBJ databases">
        <authorList>
            <person name="Zeman M."/>
            <person name="Kubasova T."/>
            <person name="Jahodarova E."/>
            <person name="Nykrynova M."/>
            <person name="Rychlik I."/>
        </authorList>
    </citation>
    <scope>NUCLEOTIDE SEQUENCE [LARGE SCALE GENOMIC DNA]</scope>
    <source>
        <strain evidence="2 3">154_Feed</strain>
    </source>
</reference>
<evidence type="ECO:0000313" key="2">
    <source>
        <dbReference type="EMBL" id="MDM8275510.1"/>
    </source>
</evidence>
<dbReference type="EMBL" id="JAUDDZ010000012">
    <property type="protein sequence ID" value="MDM8275510.1"/>
    <property type="molecule type" value="Genomic_DNA"/>
</dbReference>
<dbReference type="Proteomes" id="UP001529421">
    <property type="component" value="Unassembled WGS sequence"/>
</dbReference>
<keyword evidence="3" id="KW-1185">Reference proteome</keyword>
<proteinExistence type="predicted"/>
<gene>
    <name evidence="2" type="ORF">QUW28_08420</name>
</gene>
<keyword evidence="1" id="KW-0472">Membrane</keyword>
<evidence type="ECO:0000256" key="1">
    <source>
        <dbReference type="SAM" id="Phobius"/>
    </source>
</evidence>
<keyword evidence="1" id="KW-1133">Transmembrane helix</keyword>
<reference evidence="3" key="1">
    <citation type="submission" date="2023-06" db="EMBL/GenBank/DDBJ databases">
        <title>Identification and characterization of horizontal gene transfer across gut microbiota members of farm animals based on homology search.</title>
        <authorList>
            <person name="Zeman M."/>
            <person name="Kubasova T."/>
            <person name="Jahodarova E."/>
            <person name="Nykrynova M."/>
            <person name="Rychlik I."/>
        </authorList>
    </citation>
    <scope>NUCLEOTIDE SEQUENCE [LARGE SCALE GENOMIC DNA]</scope>
    <source>
        <strain evidence="3">154_Feed</strain>
    </source>
</reference>
<accession>A0ABT7VAI5</accession>
<comment type="caution">
    <text evidence="2">The sequence shown here is derived from an EMBL/GenBank/DDBJ whole genome shotgun (WGS) entry which is preliminary data.</text>
</comment>
<evidence type="ECO:0000313" key="3">
    <source>
        <dbReference type="Proteomes" id="UP001529421"/>
    </source>
</evidence>
<protein>
    <recommendedName>
        <fullName evidence="4">ABC transporter permease</fullName>
    </recommendedName>
</protein>
<dbReference type="RefSeq" id="WP_289545604.1">
    <property type="nucleotide sequence ID" value="NZ_JAUDDZ010000012.1"/>
</dbReference>